<comment type="caution">
    <text evidence="1">The sequence shown here is derived from an EMBL/GenBank/DDBJ whole genome shotgun (WGS) entry which is preliminary data.</text>
</comment>
<dbReference type="AlphaFoldDB" id="A0A8S1F3G9"/>
<dbReference type="EMBL" id="CADEPM010000010">
    <property type="protein sequence ID" value="CAB3410377.1"/>
    <property type="molecule type" value="Genomic_DNA"/>
</dbReference>
<evidence type="ECO:0000313" key="1">
    <source>
        <dbReference type="EMBL" id="CAB3410377.1"/>
    </source>
</evidence>
<reference evidence="1 2" key="1">
    <citation type="submission" date="2020-04" db="EMBL/GenBank/DDBJ databases">
        <authorList>
            <person name="Laetsch R D."/>
            <person name="Stevens L."/>
            <person name="Kumar S."/>
            <person name="Blaxter L. M."/>
        </authorList>
    </citation>
    <scope>NUCLEOTIDE SEQUENCE [LARGE SCALE GENOMIC DNA]</scope>
</reference>
<name>A0A8S1F3G9_9PELO</name>
<proteinExistence type="predicted"/>
<sequence length="117" mass="13207">MNCETNHYPIHLTDLLAVYSKQHENETTDTEASFKIEEIDESQDERCTSILSTKLSEVGGHVQSPNHIDKKDGRIGNQSAFERVKPEKSLFLQLVDMFGDGRSAQDYLSANGFMPED</sequence>
<keyword evidence="2" id="KW-1185">Reference proteome</keyword>
<protein>
    <submittedName>
        <fullName evidence="1">Uncharacterized protein</fullName>
    </submittedName>
</protein>
<organism evidence="1 2">
    <name type="scientific">Caenorhabditis bovis</name>
    <dbReference type="NCBI Taxonomy" id="2654633"/>
    <lineage>
        <taxon>Eukaryota</taxon>
        <taxon>Metazoa</taxon>
        <taxon>Ecdysozoa</taxon>
        <taxon>Nematoda</taxon>
        <taxon>Chromadorea</taxon>
        <taxon>Rhabditida</taxon>
        <taxon>Rhabditina</taxon>
        <taxon>Rhabditomorpha</taxon>
        <taxon>Rhabditoidea</taxon>
        <taxon>Rhabditidae</taxon>
        <taxon>Peloderinae</taxon>
        <taxon>Caenorhabditis</taxon>
    </lineage>
</organism>
<gene>
    <name evidence="1" type="ORF">CBOVIS_LOCUS11909</name>
</gene>
<evidence type="ECO:0000313" key="2">
    <source>
        <dbReference type="Proteomes" id="UP000494206"/>
    </source>
</evidence>
<accession>A0A8S1F3G9</accession>
<dbReference type="Proteomes" id="UP000494206">
    <property type="component" value="Unassembled WGS sequence"/>
</dbReference>